<dbReference type="EC" id="2.3.2.26" evidence="2"/>
<evidence type="ECO:0000256" key="8">
    <source>
        <dbReference type="ARBA" id="ARBA00064185"/>
    </source>
</evidence>
<reference evidence="9 10" key="1">
    <citation type="submission" date="2023-11" db="EMBL/GenBank/DDBJ databases">
        <title>Halocaridina rubra genome assembly.</title>
        <authorList>
            <person name="Smith C."/>
        </authorList>
    </citation>
    <scope>NUCLEOTIDE SEQUENCE [LARGE SCALE GENOMIC DNA]</scope>
    <source>
        <strain evidence="9">EP-1</strain>
        <tissue evidence="9">Whole</tissue>
    </source>
</reference>
<dbReference type="EMBL" id="JAXCGZ010015405">
    <property type="protein sequence ID" value="KAK7070366.1"/>
    <property type="molecule type" value="Genomic_DNA"/>
</dbReference>
<evidence type="ECO:0000256" key="7">
    <source>
        <dbReference type="ARBA" id="ARBA00053831"/>
    </source>
</evidence>
<dbReference type="GO" id="GO:0000151">
    <property type="term" value="C:ubiquitin ligase complex"/>
    <property type="evidence" value="ECO:0007669"/>
    <property type="project" value="TreeGrafter"/>
</dbReference>
<evidence type="ECO:0000256" key="2">
    <source>
        <dbReference type="ARBA" id="ARBA00012485"/>
    </source>
</evidence>
<dbReference type="AlphaFoldDB" id="A0AAN8WQB6"/>
<dbReference type="GO" id="GO:0061630">
    <property type="term" value="F:ubiquitin protein ligase activity"/>
    <property type="evidence" value="ECO:0007669"/>
    <property type="project" value="UniProtKB-EC"/>
</dbReference>
<name>A0AAN8WQB6_HALRR</name>
<proteinExistence type="predicted"/>
<dbReference type="GO" id="GO:0043161">
    <property type="term" value="P:proteasome-mediated ubiquitin-dependent protein catabolic process"/>
    <property type="evidence" value="ECO:0007669"/>
    <property type="project" value="TreeGrafter"/>
</dbReference>
<dbReference type="Pfam" id="PF09814">
    <property type="entry name" value="HECT_2"/>
    <property type="match status" value="1"/>
</dbReference>
<dbReference type="GO" id="GO:0051865">
    <property type="term" value="P:protein autoubiquitination"/>
    <property type="evidence" value="ECO:0007669"/>
    <property type="project" value="TreeGrafter"/>
</dbReference>
<evidence type="ECO:0000256" key="1">
    <source>
        <dbReference type="ARBA" id="ARBA00000885"/>
    </source>
</evidence>
<comment type="catalytic activity">
    <reaction evidence="1">
        <text>S-ubiquitinyl-[E2 ubiquitin-conjugating enzyme]-L-cysteine + [acceptor protein]-L-lysine = [E2 ubiquitin-conjugating enzyme]-L-cysteine + N(6)-ubiquitinyl-[acceptor protein]-L-lysine.</text>
        <dbReference type="EC" id="2.3.2.26"/>
    </reaction>
</comment>
<evidence type="ECO:0000313" key="9">
    <source>
        <dbReference type="EMBL" id="KAK7070366.1"/>
    </source>
</evidence>
<evidence type="ECO:0000256" key="3">
    <source>
        <dbReference type="ARBA" id="ARBA00013646"/>
    </source>
</evidence>
<dbReference type="PANTHER" id="PTHR31531:SF2">
    <property type="entry name" value="E3 UBIQUITIN-PROTEIN LIGASE E3D"/>
    <property type="match status" value="1"/>
</dbReference>
<dbReference type="GO" id="GO:0005829">
    <property type="term" value="C:cytosol"/>
    <property type="evidence" value="ECO:0007669"/>
    <property type="project" value="TreeGrafter"/>
</dbReference>
<evidence type="ECO:0000256" key="5">
    <source>
        <dbReference type="ARBA" id="ARBA00032234"/>
    </source>
</evidence>
<protein>
    <recommendedName>
        <fullName evidence="3">E3 ubiquitin-protein ligase E3D</fullName>
        <ecNumber evidence="2">2.3.2.26</ecNumber>
    </recommendedName>
    <alternativeName>
        <fullName evidence="6">HECT-type E3 ubiquitin transferase E3D</fullName>
    </alternativeName>
    <alternativeName>
        <fullName evidence="5">UbcH10-binding protein with a HECT-like domain</fullName>
    </alternativeName>
    <alternativeName>
        <fullName evidence="4">Ubiquitin-conjugating enzyme E2C-binding protein</fullName>
    </alternativeName>
</protein>
<accession>A0AAN8WQB6</accession>
<keyword evidence="10" id="KW-1185">Reference proteome</keyword>
<evidence type="ECO:0000256" key="6">
    <source>
        <dbReference type="ARBA" id="ARBA00032298"/>
    </source>
</evidence>
<gene>
    <name evidence="9" type="ORF">SK128_027272</name>
</gene>
<sequence>MLQVLAEELPNIQVCNFYISWTGSLSCQKVRSEKSSCVIEFDNDSLATLSLPNGTYLVPCELHYKQNGNMVAVRAQMDETASLINSLGADLLSDAGVLFTTEPLQNVMVGQNITAQCKECHSQVYPNICFSRVLPLPSLDWDHSSEGWFCHLHGDDGKNLKPTSMIPGQDDCFYSELFFLLNDCYLEHMSVDCNVNNTILCKACRNSLGEHLKPSLKLWTHNIEWIDSNGQIAYSKNVSDILLRLFHNIDKDNFGVNCRIALKTQSPLMYLFLVTMNTNQKLLLSHLDSNNGGDKTLTDVVNGEQNSNKRTKQDKNCDLKLRKVFAVKLLYQVKIGDDEETGLWQDDVDVHILPCCKSFFERVKSLLDMSSTLLPSDVRTVNNMIVGYILKDTI</sequence>
<organism evidence="9 10">
    <name type="scientific">Halocaridina rubra</name>
    <name type="common">Hawaiian red shrimp</name>
    <dbReference type="NCBI Taxonomy" id="373956"/>
    <lineage>
        <taxon>Eukaryota</taxon>
        <taxon>Metazoa</taxon>
        <taxon>Ecdysozoa</taxon>
        <taxon>Arthropoda</taxon>
        <taxon>Crustacea</taxon>
        <taxon>Multicrustacea</taxon>
        <taxon>Malacostraca</taxon>
        <taxon>Eumalacostraca</taxon>
        <taxon>Eucarida</taxon>
        <taxon>Decapoda</taxon>
        <taxon>Pleocyemata</taxon>
        <taxon>Caridea</taxon>
        <taxon>Atyoidea</taxon>
        <taxon>Atyidae</taxon>
        <taxon>Halocaridina</taxon>
    </lineage>
</organism>
<dbReference type="InterPro" id="IPR019193">
    <property type="entry name" value="UBQ-conj_enz_E2-bd_prot"/>
</dbReference>
<comment type="subunit">
    <text evidence="8">Interacts with UBE2C/UbcH10 (E2 ubiquitin-conjugating enzyme). In vitro, interacts with cyclin-B.</text>
</comment>
<dbReference type="GO" id="GO:0000209">
    <property type="term" value="P:protein polyubiquitination"/>
    <property type="evidence" value="ECO:0007669"/>
    <property type="project" value="TreeGrafter"/>
</dbReference>
<evidence type="ECO:0000313" key="10">
    <source>
        <dbReference type="Proteomes" id="UP001381693"/>
    </source>
</evidence>
<dbReference type="GO" id="GO:0005634">
    <property type="term" value="C:nucleus"/>
    <property type="evidence" value="ECO:0007669"/>
    <property type="project" value="TreeGrafter"/>
</dbReference>
<dbReference type="PANTHER" id="PTHR31531">
    <property type="entry name" value="E3 UBIQUITIN-PROTEIN LIGASE E3D FAMILY MEMBER"/>
    <property type="match status" value="1"/>
</dbReference>
<evidence type="ECO:0000256" key="4">
    <source>
        <dbReference type="ARBA" id="ARBA00029737"/>
    </source>
</evidence>
<dbReference type="GO" id="GO:0030332">
    <property type="term" value="F:cyclin binding"/>
    <property type="evidence" value="ECO:0007669"/>
    <property type="project" value="TreeGrafter"/>
</dbReference>
<comment type="function">
    <text evidence="7">E3 ubiquitin-protein ligase which accepts ubiquitin from specific E2 ubiquitin-conjugating enzymes, and transfers it to substrates, generally promoting their degradation by the proteasome. Independently of its E3 ubiquitin-protein ligase activity, acts as an inhibitor of CPSF3 endonuclease activity by blocking CPSF3 active site.</text>
</comment>
<dbReference type="GO" id="GO:0006513">
    <property type="term" value="P:protein monoubiquitination"/>
    <property type="evidence" value="ECO:0007669"/>
    <property type="project" value="TreeGrafter"/>
</dbReference>
<dbReference type="Proteomes" id="UP001381693">
    <property type="component" value="Unassembled WGS sequence"/>
</dbReference>
<comment type="caution">
    <text evidence="9">The sequence shown here is derived from an EMBL/GenBank/DDBJ whole genome shotgun (WGS) entry which is preliminary data.</text>
</comment>
<dbReference type="GO" id="GO:0031624">
    <property type="term" value="F:ubiquitin conjugating enzyme binding"/>
    <property type="evidence" value="ECO:0007669"/>
    <property type="project" value="TreeGrafter"/>
</dbReference>